<organism evidence="1 2">
    <name type="scientific">Caerostris darwini</name>
    <dbReference type="NCBI Taxonomy" id="1538125"/>
    <lineage>
        <taxon>Eukaryota</taxon>
        <taxon>Metazoa</taxon>
        <taxon>Ecdysozoa</taxon>
        <taxon>Arthropoda</taxon>
        <taxon>Chelicerata</taxon>
        <taxon>Arachnida</taxon>
        <taxon>Araneae</taxon>
        <taxon>Araneomorphae</taxon>
        <taxon>Entelegynae</taxon>
        <taxon>Araneoidea</taxon>
        <taxon>Araneidae</taxon>
        <taxon>Caerostris</taxon>
    </lineage>
</organism>
<dbReference type="AlphaFoldDB" id="A0AAV4SX99"/>
<keyword evidence="2" id="KW-1185">Reference proteome</keyword>
<evidence type="ECO:0000313" key="2">
    <source>
        <dbReference type="Proteomes" id="UP001054837"/>
    </source>
</evidence>
<evidence type="ECO:0000313" key="1">
    <source>
        <dbReference type="EMBL" id="GIY38395.1"/>
    </source>
</evidence>
<accession>A0AAV4SX99</accession>
<proteinExistence type="predicted"/>
<protein>
    <submittedName>
        <fullName evidence="1">Uncharacterized protein</fullName>
    </submittedName>
</protein>
<gene>
    <name evidence="1" type="ORF">CDAR_374381</name>
</gene>
<comment type="caution">
    <text evidence="1">The sequence shown here is derived from an EMBL/GenBank/DDBJ whole genome shotgun (WGS) entry which is preliminary data.</text>
</comment>
<reference evidence="1 2" key="1">
    <citation type="submission" date="2021-06" db="EMBL/GenBank/DDBJ databases">
        <title>Caerostris darwini draft genome.</title>
        <authorList>
            <person name="Kono N."/>
            <person name="Arakawa K."/>
        </authorList>
    </citation>
    <scope>NUCLEOTIDE SEQUENCE [LARGE SCALE GENOMIC DNA]</scope>
</reference>
<sequence>METSECLYESAFVLLYEAPHVERFPVYSRSSTVDLHVGKFIQWITYEKWRMETSECLYENAFVTLYEVHPVGRFHVYSRSSTITK</sequence>
<name>A0AAV4SX99_9ARAC</name>
<dbReference type="EMBL" id="BPLQ01008603">
    <property type="protein sequence ID" value="GIY38395.1"/>
    <property type="molecule type" value="Genomic_DNA"/>
</dbReference>
<dbReference type="Proteomes" id="UP001054837">
    <property type="component" value="Unassembled WGS sequence"/>
</dbReference>